<dbReference type="PANTHER" id="PTHR33112:SF16">
    <property type="entry name" value="HETEROKARYON INCOMPATIBILITY DOMAIN-CONTAINING PROTEIN"/>
    <property type="match status" value="1"/>
</dbReference>
<dbReference type="InterPro" id="IPR010730">
    <property type="entry name" value="HET"/>
</dbReference>
<proteinExistence type="predicted"/>
<dbReference type="PANTHER" id="PTHR33112">
    <property type="entry name" value="DOMAIN PROTEIN, PUTATIVE-RELATED"/>
    <property type="match status" value="1"/>
</dbReference>
<comment type="caution">
    <text evidence="2">The sequence shown here is derived from an EMBL/GenBank/DDBJ whole genome shotgun (WGS) entry which is preliminary data.</text>
</comment>
<keyword evidence="3" id="KW-1185">Reference proteome</keyword>
<dbReference type="STRING" id="363999.A0A439CYC8"/>
<evidence type="ECO:0000259" key="1">
    <source>
        <dbReference type="Pfam" id="PF06985"/>
    </source>
</evidence>
<dbReference type="Pfam" id="PF06985">
    <property type="entry name" value="HET"/>
    <property type="match status" value="1"/>
</dbReference>
<protein>
    <recommendedName>
        <fullName evidence="1">Heterokaryon incompatibility domain-containing protein</fullName>
    </recommendedName>
</protein>
<dbReference type="Proteomes" id="UP000286045">
    <property type="component" value="Unassembled WGS sequence"/>
</dbReference>
<gene>
    <name evidence="2" type="ORF">EKO27_g7966</name>
</gene>
<organism evidence="2 3">
    <name type="scientific">Xylaria grammica</name>
    <dbReference type="NCBI Taxonomy" id="363999"/>
    <lineage>
        <taxon>Eukaryota</taxon>
        <taxon>Fungi</taxon>
        <taxon>Dikarya</taxon>
        <taxon>Ascomycota</taxon>
        <taxon>Pezizomycotina</taxon>
        <taxon>Sordariomycetes</taxon>
        <taxon>Xylariomycetidae</taxon>
        <taxon>Xylariales</taxon>
        <taxon>Xylariaceae</taxon>
        <taxon>Xylaria</taxon>
    </lineage>
</organism>
<dbReference type="EMBL" id="RYZI01000280">
    <property type="protein sequence ID" value="RWA07138.1"/>
    <property type="molecule type" value="Genomic_DNA"/>
</dbReference>
<evidence type="ECO:0000313" key="2">
    <source>
        <dbReference type="EMBL" id="RWA07138.1"/>
    </source>
</evidence>
<name>A0A439CYC8_9PEZI</name>
<dbReference type="AlphaFoldDB" id="A0A439CYC8"/>
<sequence>MPEVCDVCSNLRFQPLRPLRQLKTHIYTPTWFQSNLAAPSDLKLSSSQGCTTCEFVLQVIVHYEMQFQEDETLSILTYESGGTLLQSIDHTIQVYTPEGEAHPVMVEVLKCHSLTKIHKKGQPDAWEGITNGPELSEHAQSDRANQFTRSCLDKCLNLHPKCVQLGGRPPSRLIDVGLAHDDCVRLVETPPESHTEYITLSYCWGDADVVRTMSTNYDEMKSGILTSILPRTIQDAVIVTRALGRRYLWVDALCIIQDSKLDWEIESAKMASIYRSSLLTLAAATATAASDGFLNQKHKASTAKSAYQQPWHDEHGNKTVLAARVVPDFETHTEDADDDDVLPLSLRGWTLQEQKLSTRTISYRRQELWWSCLTEPSCECRIINELPEEAKKFSFNSTYSITTAKEMYREWHNTVGEYTLRALKYSSDRLPAIAGVARVVQDLTGSAYIAGLWKDNLVHDLTWDGGLYQVEAQSSIAASPDFLGPTFSWVSVNRLVSYEWTDRWAQDTRCRILAAESPAAGLNPLGHVKSAYLTISAPLLKSALLVQSQGGHKPNASLDRYAISCGSEELILHADVALETFEGLNQDGIIETSVRRSHIPKTRAKSGTPVSLLYLGHFIENQHPKTKNIHITRAYLVLGKSPTDMARYERIGIAKQSCVILKDASEAPRFCDKFSVSVITIV</sequence>
<feature type="domain" description="Heterokaryon incompatibility" evidence="1">
    <location>
        <begin position="197"/>
        <end position="353"/>
    </location>
</feature>
<reference evidence="2 3" key="1">
    <citation type="submission" date="2018-12" db="EMBL/GenBank/DDBJ databases">
        <title>Draft genome sequence of Xylaria grammica IHI A82.</title>
        <authorList>
            <person name="Buettner E."/>
            <person name="Kellner H."/>
        </authorList>
    </citation>
    <scope>NUCLEOTIDE SEQUENCE [LARGE SCALE GENOMIC DNA]</scope>
    <source>
        <strain evidence="2 3">IHI A82</strain>
    </source>
</reference>
<accession>A0A439CYC8</accession>
<evidence type="ECO:0000313" key="3">
    <source>
        <dbReference type="Proteomes" id="UP000286045"/>
    </source>
</evidence>